<feature type="domain" description="Methyltransferase" evidence="1">
    <location>
        <begin position="12"/>
        <end position="162"/>
    </location>
</feature>
<dbReference type="PANTHER" id="PTHR32026">
    <property type="entry name" value="METHYLTRANSFERASE-LIKE PROTEIN 24"/>
    <property type="match status" value="1"/>
</dbReference>
<dbReference type="OrthoDB" id="6147128at2759"/>
<gene>
    <name evidence="2" type="ORF">CUNI_LOCUS17303</name>
</gene>
<dbReference type="Gene3D" id="3.40.50.150">
    <property type="entry name" value="Vaccinia Virus protein VP39"/>
    <property type="match status" value="1"/>
</dbReference>
<comment type="caution">
    <text evidence="2">The sequence shown here is derived from an EMBL/GenBank/DDBJ whole genome shotgun (WGS) entry which is preliminary data.</text>
</comment>
<evidence type="ECO:0000313" key="2">
    <source>
        <dbReference type="EMBL" id="CAG5131745.1"/>
    </source>
</evidence>
<dbReference type="InterPro" id="IPR025714">
    <property type="entry name" value="Methyltranfer_dom"/>
</dbReference>
<sequence length="181" mass="21375">MQAPVRYTCKTKQDVGNWLICQDEPYIIRPPCLVYSFGINWEFGFDDAMTDLGCEVHLFDPSMKEKDHKRANNSTFHNMGIGSYNTDAFLPRHDIYVKDNQTWKVRTVKAIMKELGHENKVIDVLKMDVETYEWTIIDNMVETDVFKSIRQFDVEYHLFPDYPLAEEYIHIYQVRLSFAAM</sequence>
<evidence type="ECO:0000259" key="1">
    <source>
        <dbReference type="Pfam" id="PF13383"/>
    </source>
</evidence>
<protein>
    <recommendedName>
        <fullName evidence="1">Methyltransferase domain-containing protein</fullName>
    </recommendedName>
</protein>
<reference evidence="2" key="1">
    <citation type="submission" date="2021-04" db="EMBL/GenBank/DDBJ databases">
        <authorList>
            <consortium name="Molecular Ecology Group"/>
        </authorList>
    </citation>
    <scope>NUCLEOTIDE SEQUENCE</scope>
</reference>
<dbReference type="Proteomes" id="UP000678393">
    <property type="component" value="Unassembled WGS sequence"/>
</dbReference>
<dbReference type="PANTHER" id="PTHR32026:SF10">
    <property type="entry name" value="METHYLTRANSFERASE-LIKE PROTEIN 24-RELATED"/>
    <property type="match status" value="1"/>
</dbReference>
<organism evidence="2 3">
    <name type="scientific">Candidula unifasciata</name>
    <dbReference type="NCBI Taxonomy" id="100452"/>
    <lineage>
        <taxon>Eukaryota</taxon>
        <taxon>Metazoa</taxon>
        <taxon>Spiralia</taxon>
        <taxon>Lophotrochozoa</taxon>
        <taxon>Mollusca</taxon>
        <taxon>Gastropoda</taxon>
        <taxon>Heterobranchia</taxon>
        <taxon>Euthyneura</taxon>
        <taxon>Panpulmonata</taxon>
        <taxon>Eupulmonata</taxon>
        <taxon>Stylommatophora</taxon>
        <taxon>Helicina</taxon>
        <taxon>Helicoidea</taxon>
        <taxon>Geomitridae</taxon>
        <taxon>Candidula</taxon>
    </lineage>
</organism>
<proteinExistence type="predicted"/>
<dbReference type="InterPro" id="IPR029063">
    <property type="entry name" value="SAM-dependent_MTases_sf"/>
</dbReference>
<keyword evidence="3" id="KW-1185">Reference proteome</keyword>
<dbReference type="SUPFAM" id="SSF53335">
    <property type="entry name" value="S-adenosyl-L-methionine-dependent methyltransferases"/>
    <property type="match status" value="1"/>
</dbReference>
<dbReference type="EMBL" id="CAJHNH020004843">
    <property type="protein sequence ID" value="CAG5131745.1"/>
    <property type="molecule type" value="Genomic_DNA"/>
</dbReference>
<accession>A0A8S3ZVV5</accession>
<dbReference type="Pfam" id="PF13383">
    <property type="entry name" value="Methyltransf_22"/>
    <property type="match status" value="1"/>
</dbReference>
<dbReference type="AlphaFoldDB" id="A0A8S3ZVV5"/>
<dbReference type="InterPro" id="IPR026913">
    <property type="entry name" value="METTL24"/>
</dbReference>
<evidence type="ECO:0000313" key="3">
    <source>
        <dbReference type="Proteomes" id="UP000678393"/>
    </source>
</evidence>
<name>A0A8S3ZVV5_9EUPU</name>